<comment type="caution">
    <text evidence="1">The sequence shown here is derived from an EMBL/GenBank/DDBJ whole genome shotgun (WGS) entry which is preliminary data.</text>
</comment>
<dbReference type="EMBL" id="CASHSV030000002">
    <property type="protein sequence ID" value="CAJ2635065.1"/>
    <property type="molecule type" value="Genomic_DNA"/>
</dbReference>
<keyword evidence="2" id="KW-1185">Reference proteome</keyword>
<accession>A0ACB0ISC5</accession>
<reference evidence="1" key="1">
    <citation type="submission" date="2023-10" db="EMBL/GenBank/DDBJ databases">
        <authorList>
            <person name="Rodriguez Cubillos JULIANA M."/>
            <person name="De Vega J."/>
        </authorList>
    </citation>
    <scope>NUCLEOTIDE SEQUENCE</scope>
</reference>
<evidence type="ECO:0000313" key="2">
    <source>
        <dbReference type="Proteomes" id="UP001177021"/>
    </source>
</evidence>
<proteinExistence type="predicted"/>
<sequence>MERYKILKELGDGSCGHVYKARDMRTSEIVAVKRLKRKFCFWEEYTNLREVKALRKMNHPNIIKLREDCNLYQLIKEREKPFSEEEIRCFMKQVLQGLSHVHKKGFFHRDLKPENLLVTNDVIKIADFGLARELSSMPPYTQYVSTRWYRAPEVLLQSLCYTPAVDMWAIGAILAELFTLTPIFPGESEIDQLYKIYCILGMPDSTCFTIGANNSRRLDFVGHEVVPPMKLSDIIPNASTEAIDLITQLLSWDPSRRPDADQSLQHPFFHVDTRVPHSLSDPFELKLSNKNVVQNASRGMGKNMLFCSDFNDHSDQPVFWTLLSPDQNGVHNPAETSLSLSFGSVQHQPIGVPQTTGFSFQPLQPNILTTPFLTLSSPYQRGHCL</sequence>
<organism evidence="1 2">
    <name type="scientific">Trifolium pratense</name>
    <name type="common">Red clover</name>
    <dbReference type="NCBI Taxonomy" id="57577"/>
    <lineage>
        <taxon>Eukaryota</taxon>
        <taxon>Viridiplantae</taxon>
        <taxon>Streptophyta</taxon>
        <taxon>Embryophyta</taxon>
        <taxon>Tracheophyta</taxon>
        <taxon>Spermatophyta</taxon>
        <taxon>Magnoliopsida</taxon>
        <taxon>eudicotyledons</taxon>
        <taxon>Gunneridae</taxon>
        <taxon>Pentapetalae</taxon>
        <taxon>rosids</taxon>
        <taxon>fabids</taxon>
        <taxon>Fabales</taxon>
        <taxon>Fabaceae</taxon>
        <taxon>Papilionoideae</taxon>
        <taxon>50 kb inversion clade</taxon>
        <taxon>NPAAA clade</taxon>
        <taxon>Hologalegina</taxon>
        <taxon>IRL clade</taxon>
        <taxon>Trifolieae</taxon>
        <taxon>Trifolium</taxon>
    </lineage>
</organism>
<name>A0ACB0ISC5_TRIPR</name>
<protein>
    <submittedName>
        <fullName evidence="1">Uncharacterized protein</fullName>
    </submittedName>
</protein>
<evidence type="ECO:0000313" key="1">
    <source>
        <dbReference type="EMBL" id="CAJ2635065.1"/>
    </source>
</evidence>
<dbReference type="Proteomes" id="UP001177021">
    <property type="component" value="Unassembled WGS sequence"/>
</dbReference>
<gene>
    <name evidence="1" type="ORF">MILVUS5_LOCUS5829</name>
</gene>